<dbReference type="SUPFAM" id="SSF103473">
    <property type="entry name" value="MFS general substrate transporter"/>
    <property type="match status" value="1"/>
</dbReference>
<evidence type="ECO:0000256" key="5">
    <source>
        <dbReference type="ARBA" id="ARBA00022989"/>
    </source>
</evidence>
<feature type="transmembrane region" description="Helical" evidence="7">
    <location>
        <begin position="47"/>
        <end position="66"/>
    </location>
</feature>
<evidence type="ECO:0000256" key="6">
    <source>
        <dbReference type="ARBA" id="ARBA00023136"/>
    </source>
</evidence>
<dbReference type="InterPro" id="IPR039309">
    <property type="entry name" value="BT1"/>
</dbReference>
<evidence type="ECO:0000313" key="8">
    <source>
        <dbReference type="EMBL" id="ETO67381.1"/>
    </source>
</evidence>
<organism evidence="8 9">
    <name type="scientific">Phytophthora nicotianae P1976</name>
    <dbReference type="NCBI Taxonomy" id="1317066"/>
    <lineage>
        <taxon>Eukaryota</taxon>
        <taxon>Sar</taxon>
        <taxon>Stramenopiles</taxon>
        <taxon>Oomycota</taxon>
        <taxon>Peronosporomycetes</taxon>
        <taxon>Peronosporales</taxon>
        <taxon>Peronosporaceae</taxon>
        <taxon>Phytophthora</taxon>
    </lineage>
</organism>
<dbReference type="OrthoDB" id="754047at2759"/>
<gene>
    <name evidence="8" type="ORF">F444_15681</name>
</gene>
<protein>
    <recommendedName>
        <fullName evidence="10">Major facilitator superfamily (MFS) profile domain-containing protein</fullName>
    </recommendedName>
</protein>
<evidence type="ECO:0000256" key="3">
    <source>
        <dbReference type="ARBA" id="ARBA00022448"/>
    </source>
</evidence>
<feature type="transmembrane region" description="Helical" evidence="7">
    <location>
        <begin position="78"/>
        <end position="99"/>
    </location>
</feature>
<sequence>MAPSTPRMPLALLALYFVHAFYMTFPMTAYGEWLFDVLHMPPSTTTLYYSVTFFPWNLKPLYGLLSDSFPLFGYRRKSYIVICEVLAATSLVLTATYVHSIAGAFVVKLVDAIAEAFAQLMLGILLVDLTTGDATSRSSAHVQSLANGTRNAASIAALILGVPVYKDKNITPQQVIGWTSLLPLTAVGVCLLGLKETPVYEFLDSQEERSLELDGMIPASSWSNTLKSWWLPFKRDLQHKMELIKPVLPPMLFFFLCNALPDDGTIWYQYTFSLLKDEHECVQYMSLAGMIGRFLSCLSYAKWCTNKNVRSVFLLSTMCSVAAGLPRLLLAPPVVDLPVSVCTFSTVESFITSFTSEFALLQLLVVATYYCPANPEVQGLTYALFLSFMDFGGVVSGVLSSFVVSALGIVPDPTTRIVDWSHLWQVVVIASVGQLLVLVFLGVLPEKVDTSENTSIEGTRVKLKLISMPSDEPEKQPLLMEPEEYADVRV</sequence>
<feature type="transmembrane region" description="Helical" evidence="7">
    <location>
        <begin position="422"/>
        <end position="444"/>
    </location>
</feature>
<comment type="subcellular location">
    <subcellularLocation>
        <location evidence="1">Membrane</location>
        <topology evidence="1">Multi-pass membrane protein</topology>
    </subcellularLocation>
</comment>
<dbReference type="AlphaFoldDB" id="A0A080ZL70"/>
<dbReference type="Pfam" id="PF03092">
    <property type="entry name" value="BT1"/>
    <property type="match status" value="1"/>
</dbReference>
<feature type="transmembrane region" description="Helical" evidence="7">
    <location>
        <begin position="350"/>
        <end position="371"/>
    </location>
</feature>
<dbReference type="Gene3D" id="1.20.1250.20">
    <property type="entry name" value="MFS general substrate transporter like domains"/>
    <property type="match status" value="1"/>
</dbReference>
<evidence type="ECO:0000256" key="4">
    <source>
        <dbReference type="ARBA" id="ARBA00022692"/>
    </source>
</evidence>
<dbReference type="Proteomes" id="UP000028582">
    <property type="component" value="Unassembled WGS sequence"/>
</dbReference>
<feature type="transmembrane region" description="Helical" evidence="7">
    <location>
        <begin position="383"/>
        <end position="410"/>
    </location>
</feature>
<keyword evidence="5 7" id="KW-1133">Transmembrane helix</keyword>
<evidence type="ECO:0000256" key="2">
    <source>
        <dbReference type="ARBA" id="ARBA00007015"/>
    </source>
</evidence>
<keyword evidence="4 7" id="KW-0812">Transmembrane</keyword>
<keyword evidence="6 7" id="KW-0472">Membrane</keyword>
<feature type="transmembrane region" description="Helical" evidence="7">
    <location>
        <begin position="312"/>
        <end position="330"/>
    </location>
</feature>
<accession>A0A080ZL70</accession>
<comment type="caution">
    <text evidence="8">The sequence shown here is derived from an EMBL/GenBank/DDBJ whole genome shotgun (WGS) entry which is preliminary data.</text>
</comment>
<name>A0A080ZL70_PHYNI</name>
<reference evidence="8 9" key="1">
    <citation type="submission" date="2013-11" db="EMBL/GenBank/DDBJ databases">
        <title>The Genome Sequence of Phytophthora parasitica P1976.</title>
        <authorList>
            <consortium name="The Broad Institute Genomics Platform"/>
            <person name="Russ C."/>
            <person name="Tyler B."/>
            <person name="Panabieres F."/>
            <person name="Shan W."/>
            <person name="Tripathy S."/>
            <person name="Grunwald N."/>
            <person name="Machado M."/>
            <person name="Johnson C.S."/>
            <person name="Walker B."/>
            <person name="Young S."/>
            <person name="Zeng Q."/>
            <person name="Gargeya S."/>
            <person name="Fitzgerald M."/>
            <person name="Haas B."/>
            <person name="Abouelleil A."/>
            <person name="Allen A.W."/>
            <person name="Alvarado L."/>
            <person name="Arachchi H.M."/>
            <person name="Berlin A.M."/>
            <person name="Chapman S.B."/>
            <person name="Gainer-Dewar J."/>
            <person name="Goldberg J."/>
            <person name="Griggs A."/>
            <person name="Gujja S."/>
            <person name="Hansen M."/>
            <person name="Howarth C."/>
            <person name="Imamovic A."/>
            <person name="Ireland A."/>
            <person name="Larimer J."/>
            <person name="McCowan C."/>
            <person name="Murphy C."/>
            <person name="Pearson M."/>
            <person name="Poon T.W."/>
            <person name="Priest M."/>
            <person name="Roberts A."/>
            <person name="Saif S."/>
            <person name="Shea T."/>
            <person name="Sisk P."/>
            <person name="Sykes S."/>
            <person name="Wortman J."/>
            <person name="Nusbaum C."/>
            <person name="Birren B."/>
        </authorList>
    </citation>
    <scope>NUCLEOTIDE SEQUENCE [LARGE SCALE GENOMIC DNA]</scope>
    <source>
        <strain evidence="8 9">P1976</strain>
    </source>
</reference>
<dbReference type="PANTHER" id="PTHR31585">
    <property type="entry name" value="FOLATE-BIOPTERIN TRANSPORTER 1, CHLOROPLASTIC"/>
    <property type="match status" value="1"/>
</dbReference>
<keyword evidence="3" id="KW-0813">Transport</keyword>
<comment type="similarity">
    <text evidence="2">Belongs to the major facilitator superfamily. Folate-biopterin transporter (TC 2.A.71) family.</text>
</comment>
<proteinExistence type="inferred from homology"/>
<evidence type="ECO:0000256" key="7">
    <source>
        <dbReference type="SAM" id="Phobius"/>
    </source>
</evidence>
<dbReference type="InterPro" id="IPR036259">
    <property type="entry name" value="MFS_trans_sf"/>
</dbReference>
<evidence type="ECO:0000256" key="1">
    <source>
        <dbReference type="ARBA" id="ARBA00004141"/>
    </source>
</evidence>
<evidence type="ECO:0000313" key="9">
    <source>
        <dbReference type="Proteomes" id="UP000028582"/>
    </source>
</evidence>
<dbReference type="EMBL" id="ANJA01002899">
    <property type="protein sequence ID" value="ETO67381.1"/>
    <property type="molecule type" value="Genomic_DNA"/>
</dbReference>
<dbReference type="GO" id="GO:0016020">
    <property type="term" value="C:membrane"/>
    <property type="evidence" value="ECO:0007669"/>
    <property type="project" value="UniProtKB-SubCell"/>
</dbReference>
<evidence type="ECO:0008006" key="10">
    <source>
        <dbReference type="Google" id="ProtNLM"/>
    </source>
</evidence>
<dbReference type="PANTHER" id="PTHR31585:SF0">
    <property type="entry name" value="FOLATE-BIOPTERIN TRANSPORTER 1, CHLOROPLASTIC"/>
    <property type="match status" value="1"/>
</dbReference>